<reference evidence="2 3" key="1">
    <citation type="submission" date="2013-02" db="EMBL/GenBank/DDBJ databases">
        <title>Draft genome sequence of Amycolatopsis vancoresmycina strain DSM 44592T.</title>
        <authorList>
            <person name="Kumar S."/>
            <person name="Kaur N."/>
            <person name="Kaur C."/>
            <person name="Raghava G.P.S."/>
            <person name="Mayilraj S."/>
        </authorList>
    </citation>
    <scope>NUCLEOTIDE SEQUENCE [LARGE SCALE GENOMIC DNA]</scope>
    <source>
        <strain evidence="2 3">DSM 44592</strain>
    </source>
</reference>
<keyword evidence="3" id="KW-1185">Reference proteome</keyword>
<accession>R1I141</accession>
<protein>
    <submittedName>
        <fullName evidence="2">30S ribosomal protein S5</fullName>
    </submittedName>
</protein>
<dbReference type="AntiFam" id="ANF00095">
    <property type="entry name" value="Shadow ORF (opposite ABC transporters)"/>
</dbReference>
<dbReference type="Proteomes" id="UP000014139">
    <property type="component" value="Unassembled WGS sequence"/>
</dbReference>
<sequence length="560" mass="61917">MQLVELALQPPQLLLGRAQVRRRLLRLDLLHRRRRARGRLGRRAAVQVLLDAAREVRDAAVAEQRDDRVAHAFHQVAVVGHHHHRARPAVEEVLQLLERVDVQVVRRLVEQQHVRLGHQQPAQLQAPPLAAREVADRSPLAGLREAELLAQLRRRHLLLAEHHAPGHLLDRLQHAQVAGQVVELLAQVRERDRLALDPAARRALDVTAEQLEQRRLARAVDADQPDPVARADPPGDVVEQRPLAHLVRRVFQLQHGLPEPPLGERLQLDGVPRRRDVGDQRFGRFDSVARLRRARLRSAAQPRQLLAGEVLPLLLGRRGQPRPLGAREDPVGVTTFVLLDAAVRDLPRQGRDGVEEPPVVRDDHDGDLPGQQVVGEPADTLDVQVVGRLVEHDQVELPGQRGGQRDPAPLPTGQVRRRRVQADRGDPQAVHNGSDAGIGGPFVLGAVAFEHDVADRAAVRELSALGDHGHPQVANMAHPPGIRLRESGKDFQQRRLATTVEADDADALPGRDAEGNAVQQRANPVGLAHRLQVDQVGHPLSRSFPPSRTGSPRPSSCRPR</sequence>
<organism evidence="2 3">
    <name type="scientific">Amycolatopsis vancoresmycina DSM 44592</name>
    <dbReference type="NCBI Taxonomy" id="1292037"/>
    <lineage>
        <taxon>Bacteria</taxon>
        <taxon>Bacillati</taxon>
        <taxon>Actinomycetota</taxon>
        <taxon>Actinomycetes</taxon>
        <taxon>Pseudonocardiales</taxon>
        <taxon>Pseudonocardiaceae</taxon>
        <taxon>Amycolatopsis</taxon>
    </lineage>
</organism>
<dbReference type="GO" id="GO:0005840">
    <property type="term" value="C:ribosome"/>
    <property type="evidence" value="ECO:0007669"/>
    <property type="project" value="UniProtKB-KW"/>
</dbReference>
<feature type="region of interest" description="Disordered" evidence="1">
    <location>
        <begin position="395"/>
        <end position="436"/>
    </location>
</feature>
<feature type="compositionally biased region" description="Basic and acidic residues" evidence="1">
    <location>
        <begin position="348"/>
        <end position="367"/>
    </location>
</feature>
<name>R1I141_9PSEU</name>
<dbReference type="EMBL" id="AOUO01000060">
    <property type="protein sequence ID" value="EOD69495.1"/>
    <property type="molecule type" value="Genomic_DNA"/>
</dbReference>
<evidence type="ECO:0000313" key="2">
    <source>
        <dbReference type="EMBL" id="EOD69495.1"/>
    </source>
</evidence>
<evidence type="ECO:0000313" key="3">
    <source>
        <dbReference type="Proteomes" id="UP000014139"/>
    </source>
</evidence>
<keyword evidence="2" id="KW-0687">Ribonucleoprotein</keyword>
<evidence type="ECO:0000256" key="1">
    <source>
        <dbReference type="SAM" id="MobiDB-lite"/>
    </source>
</evidence>
<gene>
    <name evidence="2" type="ORF">H480_05839</name>
</gene>
<feature type="region of interest" description="Disordered" evidence="1">
    <location>
        <begin position="534"/>
        <end position="560"/>
    </location>
</feature>
<dbReference type="AntiFam" id="ANF00142">
    <property type="entry name" value="Shadow ORF (opposite yadG)"/>
</dbReference>
<feature type="compositionally biased region" description="Low complexity" evidence="1">
    <location>
        <begin position="541"/>
        <end position="560"/>
    </location>
</feature>
<feature type="region of interest" description="Disordered" evidence="1">
    <location>
        <begin position="348"/>
        <end position="378"/>
    </location>
</feature>
<feature type="region of interest" description="Disordered" evidence="1">
    <location>
        <begin position="217"/>
        <end position="236"/>
    </location>
</feature>
<proteinExistence type="predicted"/>
<dbReference type="AlphaFoldDB" id="R1I141"/>
<comment type="caution">
    <text evidence="2">The sequence shown here is derived from an EMBL/GenBank/DDBJ whole genome shotgun (WGS) entry which is preliminary data.</text>
</comment>
<keyword evidence="2" id="KW-0689">Ribosomal protein</keyword>